<organism evidence="1 2">
    <name type="scientific">Lysobacter spongiicola DSM 21749</name>
    <dbReference type="NCBI Taxonomy" id="1122188"/>
    <lineage>
        <taxon>Bacteria</taxon>
        <taxon>Pseudomonadati</taxon>
        <taxon>Pseudomonadota</taxon>
        <taxon>Gammaproteobacteria</taxon>
        <taxon>Lysobacterales</taxon>
        <taxon>Lysobacteraceae</taxon>
        <taxon>Novilysobacter</taxon>
    </lineage>
</organism>
<dbReference type="AlphaFoldDB" id="A0A1T4RA04"/>
<sequence>MEIWSGAGRQWRVVGAVAAVFATMLSFHVHTASAQAKPITAYRGTIGGAAVEVLLIHDWQLDGMDGYLFTDVERSLVPLEKTPYSEDEGLLINVLGDPKLPTAALALQPAVPGAKHLRGRSIDLRSREQQDIQLERVVRFSSDQGDAYDGELLQVPADERFYFRVHARKARGEHGGRVDTITVFDRAHGQPVQVIDGLDLFFSGTDTLALHDFNGDGVLDFSVMPMRPDDPTRTARQRDYYIYGADTGYVRNEKLGSLAAQGDLKLGEEGRVSLRPQDGIDYRAGTIQWRHYRFVTPTRLERVGESEERF</sequence>
<dbReference type="EMBL" id="FUXP01000007">
    <property type="protein sequence ID" value="SKA12498.1"/>
    <property type="molecule type" value="Genomic_DNA"/>
</dbReference>
<dbReference type="Proteomes" id="UP000190061">
    <property type="component" value="Unassembled WGS sequence"/>
</dbReference>
<evidence type="ECO:0000313" key="1">
    <source>
        <dbReference type="EMBL" id="SKA12498.1"/>
    </source>
</evidence>
<reference evidence="1 2" key="1">
    <citation type="submission" date="2017-02" db="EMBL/GenBank/DDBJ databases">
        <authorList>
            <person name="Peterson S.W."/>
        </authorList>
    </citation>
    <scope>NUCLEOTIDE SEQUENCE [LARGE SCALE GENOMIC DNA]</scope>
    <source>
        <strain evidence="1 2">DSM 21749</strain>
    </source>
</reference>
<keyword evidence="2" id="KW-1185">Reference proteome</keyword>
<accession>A0A1T4RA04</accession>
<dbReference type="STRING" id="1122188.SAMN02745674_02051"/>
<evidence type="ECO:0008006" key="3">
    <source>
        <dbReference type="Google" id="ProtNLM"/>
    </source>
</evidence>
<evidence type="ECO:0000313" key="2">
    <source>
        <dbReference type="Proteomes" id="UP000190061"/>
    </source>
</evidence>
<protein>
    <recommendedName>
        <fullName evidence="3">FG-GAP repeat-containing protein</fullName>
    </recommendedName>
</protein>
<gene>
    <name evidence="1" type="ORF">SAMN02745674_02051</name>
</gene>
<name>A0A1T4RA04_9GAMM</name>
<proteinExistence type="predicted"/>